<dbReference type="OrthoDB" id="1792at2759"/>
<dbReference type="GO" id="GO:0030897">
    <property type="term" value="C:HOPS complex"/>
    <property type="evidence" value="ECO:0007669"/>
    <property type="project" value="TreeGrafter"/>
</dbReference>
<comment type="caution">
    <text evidence="5">The sequence shown here is derived from an EMBL/GenBank/DDBJ whole genome shotgun (WGS) entry which is preliminary data.</text>
</comment>
<evidence type="ECO:0000256" key="1">
    <source>
        <dbReference type="ARBA" id="ARBA00009250"/>
    </source>
</evidence>
<dbReference type="InterPro" id="IPR036322">
    <property type="entry name" value="WD40_repeat_dom_sf"/>
</dbReference>
<dbReference type="InterPro" id="IPR038132">
    <property type="entry name" value="Vps16_C_sf"/>
</dbReference>
<accession>A0A8H4AR35</accession>
<dbReference type="GO" id="GO:0042144">
    <property type="term" value="P:vacuole fusion, non-autophagic"/>
    <property type="evidence" value="ECO:0007669"/>
    <property type="project" value="TreeGrafter"/>
</dbReference>
<evidence type="ECO:0000259" key="4">
    <source>
        <dbReference type="Pfam" id="PF04841"/>
    </source>
</evidence>
<dbReference type="SUPFAM" id="SSF50978">
    <property type="entry name" value="WD40 repeat-like"/>
    <property type="match status" value="1"/>
</dbReference>
<feature type="domain" description="Vps16 C-terminal" evidence="3">
    <location>
        <begin position="501"/>
        <end position="804"/>
    </location>
</feature>
<dbReference type="InterPro" id="IPR006926">
    <property type="entry name" value="Vps16_N"/>
</dbReference>
<dbReference type="EMBL" id="WTPW01000308">
    <property type="protein sequence ID" value="KAF0524837.1"/>
    <property type="molecule type" value="Genomic_DNA"/>
</dbReference>
<keyword evidence="2" id="KW-0813">Transport</keyword>
<dbReference type="GO" id="GO:0003779">
    <property type="term" value="F:actin binding"/>
    <property type="evidence" value="ECO:0007669"/>
    <property type="project" value="TreeGrafter"/>
</dbReference>
<dbReference type="Pfam" id="PF04840">
    <property type="entry name" value="Vps16_C"/>
    <property type="match status" value="1"/>
</dbReference>
<dbReference type="GO" id="GO:0098588">
    <property type="term" value="C:bounding membrane of organelle"/>
    <property type="evidence" value="ECO:0007669"/>
    <property type="project" value="UniProtKB-ARBA"/>
</dbReference>
<evidence type="ECO:0000259" key="3">
    <source>
        <dbReference type="Pfam" id="PF04840"/>
    </source>
</evidence>
<organism evidence="5 6">
    <name type="scientific">Gigaspora margarita</name>
    <dbReference type="NCBI Taxonomy" id="4874"/>
    <lineage>
        <taxon>Eukaryota</taxon>
        <taxon>Fungi</taxon>
        <taxon>Fungi incertae sedis</taxon>
        <taxon>Mucoromycota</taxon>
        <taxon>Glomeromycotina</taxon>
        <taxon>Glomeromycetes</taxon>
        <taxon>Diversisporales</taxon>
        <taxon>Gigasporaceae</taxon>
        <taxon>Gigaspora</taxon>
    </lineage>
</organism>
<reference evidence="5 6" key="1">
    <citation type="journal article" date="2019" name="Environ. Microbiol.">
        <title>At the nexus of three kingdoms: the genome of the mycorrhizal fungus Gigaspora margarita provides insights into plant, endobacterial and fungal interactions.</title>
        <authorList>
            <person name="Venice F."/>
            <person name="Ghignone S."/>
            <person name="Salvioli di Fossalunga A."/>
            <person name="Amselem J."/>
            <person name="Novero M."/>
            <person name="Xianan X."/>
            <person name="Sedzielewska Toro K."/>
            <person name="Morin E."/>
            <person name="Lipzen A."/>
            <person name="Grigoriev I.V."/>
            <person name="Henrissat B."/>
            <person name="Martin F.M."/>
            <person name="Bonfante P."/>
        </authorList>
    </citation>
    <scope>NUCLEOTIDE SEQUENCE [LARGE SCALE GENOMIC DNA]</scope>
    <source>
        <strain evidence="5 6">BEG34</strain>
    </source>
</reference>
<dbReference type="AlphaFoldDB" id="A0A8H4AR35"/>
<dbReference type="InterPro" id="IPR006925">
    <property type="entry name" value="Vps16_C"/>
</dbReference>
<evidence type="ECO:0000256" key="2">
    <source>
        <dbReference type="PIRNR" id="PIRNR007949"/>
    </source>
</evidence>
<dbReference type="InterPro" id="IPR016534">
    <property type="entry name" value="VPS16"/>
</dbReference>
<comment type="similarity">
    <text evidence="1 2">Belongs to the VPS16 family.</text>
</comment>
<dbReference type="Gene3D" id="2.130.10.10">
    <property type="entry name" value="YVTN repeat-like/Quinoprotein amine dehydrogenase"/>
    <property type="match status" value="1"/>
</dbReference>
<keyword evidence="2" id="KW-0653">Protein transport</keyword>
<keyword evidence="6" id="KW-1185">Reference proteome</keyword>
<dbReference type="FunFam" id="1.10.150.780:FF:000001">
    <property type="entry name" value="Vacuolar protein sorting-associated protein 16 homolog"/>
    <property type="match status" value="1"/>
</dbReference>
<proteinExistence type="inferred from homology"/>
<dbReference type="InterPro" id="IPR015943">
    <property type="entry name" value="WD40/YVTN_repeat-like_dom_sf"/>
</dbReference>
<dbReference type="PIRSF" id="PIRSF007949">
    <property type="entry name" value="VPS16"/>
    <property type="match status" value="1"/>
</dbReference>
<protein>
    <recommendedName>
        <fullName evidence="2">Probable vacuolar protein sorting-associated protein 16 homolog</fullName>
    </recommendedName>
</protein>
<feature type="domain" description="Vps16 N-terminal" evidence="4">
    <location>
        <begin position="5"/>
        <end position="407"/>
    </location>
</feature>
<name>A0A8H4AR35_GIGMA</name>
<comment type="function">
    <text evidence="2">Essential for vacuolar protein sorting. Required for vacuole biogenesis, stability and to maintain vacuole morphology.</text>
</comment>
<dbReference type="GO" id="GO:0016197">
    <property type="term" value="P:endosomal transport"/>
    <property type="evidence" value="ECO:0007669"/>
    <property type="project" value="TreeGrafter"/>
</dbReference>
<dbReference type="PANTHER" id="PTHR12811">
    <property type="entry name" value="VACUOLAR PROTEIN SORTING VPS16"/>
    <property type="match status" value="1"/>
</dbReference>
<sequence>MSPHPATDWDQLQDRFYRKQEIYRMSWKHMDLSKYMIAGAPFGGPIAMIRDDKKVLALQKQQPVKPTIYLYTSAGKLLEQLQWDKGRIIKMGWTDVEQLVVVMEDGTIRLYDIHGDFTQFSLGKEAKDHLVIDCQIWGTGLVALTGNFRLIALTNFEEPRPRLMADPKLDDPPHSWTLIPPQYTLSRHVEVLLATGSTILTVDVIETQNQFLQQGPFTKMDVSPNGKFLALFTNEGKLMVVSTDFQKNLSEFPTKAQDPPQQLVWCGTDSVVLYWDKLLLMVGPFGDWVRYPYDDAIYLIPEIDGVRIFSSDRCEFLEKVPNVTEEIFKIGSTAPAAMLFDALEHFDKRSPKADENIRSIRPELADAVDACIEAAGHEFNQVRQRSLLKAAAFGKTFLESYNSDRFVEMCQILRVLNSVRYFEIGVPMTYTQYTRITPDALIDRLINRHHHLLALRICEYLKMRTDRVLIHWACAKIKKSTDDEETICRMIVEKLANKPGLSYAEIARTAHKVGQPKLATRLLDYEPRAADQVPLLMSMQEDELALIKAIESGDTDLVYLVMLHLKRKLPLGEFFRIINNKPMACNLLEVYCKQQDLKLLTDFYYQDDRRVESANIAILESYNQKDLTERINKLKIALKWYQDDKEHSFEAKAIDENIKLLQMQAQFEKEMTNQRLVGLSLSETVHKCIVERQHNKANKLKSDFKIPDKRFWWMKLKALVEVREWDELDRFSKQKKSPIGYEPFVEECIKATQQSEAAKYIQKCDPAVRPGLYIKIGDFRAAAQEALALKDIQLLREIRSKCANQIIAQELDAYIAQVTAK</sequence>
<evidence type="ECO:0000313" key="6">
    <source>
        <dbReference type="Proteomes" id="UP000439903"/>
    </source>
</evidence>
<dbReference type="Gene3D" id="1.10.150.780">
    <property type="entry name" value="Vps16, C-terminal region"/>
    <property type="match status" value="1"/>
</dbReference>
<dbReference type="Proteomes" id="UP000439903">
    <property type="component" value="Unassembled WGS sequence"/>
</dbReference>
<dbReference type="GO" id="GO:0006886">
    <property type="term" value="P:intracellular protein transport"/>
    <property type="evidence" value="ECO:0007669"/>
    <property type="project" value="InterPro"/>
</dbReference>
<dbReference type="GO" id="GO:0005768">
    <property type="term" value="C:endosome"/>
    <property type="evidence" value="ECO:0007669"/>
    <property type="project" value="TreeGrafter"/>
</dbReference>
<dbReference type="PANTHER" id="PTHR12811:SF0">
    <property type="entry name" value="VACUOLAR PROTEIN SORTING-ASSOCIATED PROTEIN 16 HOMOLOG"/>
    <property type="match status" value="1"/>
</dbReference>
<evidence type="ECO:0000313" key="5">
    <source>
        <dbReference type="EMBL" id="KAF0524837.1"/>
    </source>
</evidence>
<dbReference type="Pfam" id="PF04841">
    <property type="entry name" value="Vps16_N"/>
    <property type="match status" value="1"/>
</dbReference>
<gene>
    <name evidence="5" type="ORF">F8M41_014914</name>
</gene>